<name>A0AAV0XFF8_9HEMI</name>
<comment type="caution">
    <text evidence="2">The sequence shown here is derived from an EMBL/GenBank/DDBJ whole genome shotgun (WGS) entry which is preliminary data.</text>
</comment>
<keyword evidence="3" id="KW-1185">Reference proteome</keyword>
<proteinExistence type="predicted"/>
<dbReference type="AlphaFoldDB" id="A0AAV0XFF8"/>
<dbReference type="EMBL" id="CARXXK010000004">
    <property type="protein sequence ID" value="CAI6366938.1"/>
    <property type="molecule type" value="Genomic_DNA"/>
</dbReference>
<feature type="region of interest" description="Disordered" evidence="1">
    <location>
        <begin position="1"/>
        <end position="32"/>
    </location>
</feature>
<gene>
    <name evidence="2" type="ORF">MEUPH1_LOCUS21466</name>
</gene>
<evidence type="ECO:0000256" key="1">
    <source>
        <dbReference type="SAM" id="MobiDB-lite"/>
    </source>
</evidence>
<dbReference type="Proteomes" id="UP001160148">
    <property type="component" value="Unassembled WGS sequence"/>
</dbReference>
<evidence type="ECO:0000313" key="2">
    <source>
        <dbReference type="EMBL" id="CAI6366938.1"/>
    </source>
</evidence>
<accession>A0AAV0XFF8</accession>
<organism evidence="2 3">
    <name type="scientific">Macrosiphum euphorbiae</name>
    <name type="common">potato aphid</name>
    <dbReference type="NCBI Taxonomy" id="13131"/>
    <lineage>
        <taxon>Eukaryota</taxon>
        <taxon>Metazoa</taxon>
        <taxon>Ecdysozoa</taxon>
        <taxon>Arthropoda</taxon>
        <taxon>Hexapoda</taxon>
        <taxon>Insecta</taxon>
        <taxon>Pterygota</taxon>
        <taxon>Neoptera</taxon>
        <taxon>Paraneoptera</taxon>
        <taxon>Hemiptera</taxon>
        <taxon>Sternorrhyncha</taxon>
        <taxon>Aphidomorpha</taxon>
        <taxon>Aphidoidea</taxon>
        <taxon>Aphididae</taxon>
        <taxon>Macrosiphini</taxon>
        <taxon>Macrosiphum</taxon>
    </lineage>
</organism>
<feature type="compositionally biased region" description="Basic residues" evidence="1">
    <location>
        <begin position="12"/>
        <end position="21"/>
    </location>
</feature>
<sequence length="84" mass="9221">MISPLCGDRAPSRKGRKNCRCRTKEQQAAGVNGESLRPWSVIRLRTRRQSSGRVSLAVSALHSAQSTFDDSSATTRSVIHRLAV</sequence>
<evidence type="ECO:0000313" key="3">
    <source>
        <dbReference type="Proteomes" id="UP001160148"/>
    </source>
</evidence>
<protein>
    <submittedName>
        <fullName evidence="2">Uncharacterized protein</fullName>
    </submittedName>
</protein>
<reference evidence="2 3" key="1">
    <citation type="submission" date="2023-01" db="EMBL/GenBank/DDBJ databases">
        <authorList>
            <person name="Whitehead M."/>
        </authorList>
    </citation>
    <scope>NUCLEOTIDE SEQUENCE [LARGE SCALE GENOMIC DNA]</scope>
</reference>